<accession>A0A507B420</accession>
<dbReference type="RefSeq" id="XP_030998713.1">
    <property type="nucleotide sequence ID" value="XM_031135178.1"/>
</dbReference>
<dbReference type="InParanoid" id="A0A507B420"/>
<keyword evidence="3" id="KW-1185">Reference proteome</keyword>
<dbReference type="GeneID" id="41979795"/>
<name>A0A507B420_9PEZI</name>
<sequence>MSTNRAVDGANGMQDGASAALKTADLGSGIHEDVSKRENHPSGHTPAFDAAGTVGKEFTAEGKIGAAAQKLGGPFKETGSIGKQFTEQGAVGANVQEHLGSGSK</sequence>
<comment type="caution">
    <text evidence="2">The sequence shown here is derived from an EMBL/GenBank/DDBJ whole genome shotgun (WGS) entry which is preliminary data.</text>
</comment>
<feature type="region of interest" description="Disordered" evidence="1">
    <location>
        <begin position="1"/>
        <end position="51"/>
    </location>
</feature>
<proteinExistence type="predicted"/>
<dbReference type="Proteomes" id="UP000319257">
    <property type="component" value="Unassembled WGS sequence"/>
</dbReference>
<protein>
    <submittedName>
        <fullName evidence="2">Uncharacterized protein</fullName>
    </submittedName>
</protein>
<gene>
    <name evidence="2" type="ORF">E0L32_012348</name>
</gene>
<dbReference type="EMBL" id="SKBQ01000158">
    <property type="protein sequence ID" value="TPX17002.1"/>
    <property type="molecule type" value="Genomic_DNA"/>
</dbReference>
<feature type="compositionally biased region" description="Basic and acidic residues" evidence="1">
    <location>
        <begin position="30"/>
        <end position="41"/>
    </location>
</feature>
<reference evidence="2 3" key="1">
    <citation type="submission" date="2019-06" db="EMBL/GenBank/DDBJ databases">
        <title>Draft genome sequence of the filamentous fungus Phialemoniopsis curvata isolated from diesel fuel.</title>
        <authorList>
            <person name="Varaljay V.A."/>
            <person name="Lyon W.J."/>
            <person name="Crouch A.L."/>
            <person name="Drake C.E."/>
            <person name="Hollomon J.M."/>
            <person name="Nadeau L.J."/>
            <person name="Nunn H.S."/>
            <person name="Stevenson B.S."/>
            <person name="Bojanowski C.L."/>
            <person name="Crookes-Goodson W.J."/>
        </authorList>
    </citation>
    <scope>NUCLEOTIDE SEQUENCE [LARGE SCALE GENOMIC DNA]</scope>
    <source>
        <strain evidence="2 3">D216</strain>
    </source>
</reference>
<dbReference type="OrthoDB" id="5278621at2759"/>
<dbReference type="AlphaFoldDB" id="A0A507B420"/>
<evidence type="ECO:0000313" key="2">
    <source>
        <dbReference type="EMBL" id="TPX17002.1"/>
    </source>
</evidence>
<evidence type="ECO:0000256" key="1">
    <source>
        <dbReference type="SAM" id="MobiDB-lite"/>
    </source>
</evidence>
<organism evidence="2 3">
    <name type="scientific">Thyridium curvatum</name>
    <dbReference type="NCBI Taxonomy" id="1093900"/>
    <lineage>
        <taxon>Eukaryota</taxon>
        <taxon>Fungi</taxon>
        <taxon>Dikarya</taxon>
        <taxon>Ascomycota</taxon>
        <taxon>Pezizomycotina</taxon>
        <taxon>Sordariomycetes</taxon>
        <taxon>Sordariomycetidae</taxon>
        <taxon>Thyridiales</taxon>
        <taxon>Thyridiaceae</taxon>
        <taxon>Thyridium</taxon>
    </lineage>
</organism>
<evidence type="ECO:0000313" key="3">
    <source>
        <dbReference type="Proteomes" id="UP000319257"/>
    </source>
</evidence>